<dbReference type="EC" id="3.1.1.72" evidence="4"/>
<evidence type="ECO:0000313" key="5">
    <source>
        <dbReference type="Proteomes" id="UP000320390"/>
    </source>
</evidence>
<dbReference type="InterPro" id="IPR050300">
    <property type="entry name" value="GDXG_lipolytic_enzyme"/>
</dbReference>
<feature type="region of interest" description="Disordered" evidence="2">
    <location>
        <begin position="1"/>
        <end position="31"/>
    </location>
</feature>
<proteinExistence type="predicted"/>
<dbReference type="PANTHER" id="PTHR48081:SF6">
    <property type="entry name" value="PEPTIDASE S9 PROLYL OLIGOPEPTIDASE CATALYTIC DOMAIN-CONTAINING PROTEIN"/>
    <property type="match status" value="1"/>
</dbReference>
<dbReference type="InterPro" id="IPR013094">
    <property type="entry name" value="AB_hydrolase_3"/>
</dbReference>
<dbReference type="Proteomes" id="UP000320390">
    <property type="component" value="Chromosome"/>
</dbReference>
<reference evidence="4 5" key="1">
    <citation type="submission" date="2019-02" db="EMBL/GenBank/DDBJ databases">
        <title>Deep-cultivation of Planctomycetes and their phenomic and genomic characterization uncovers novel biology.</title>
        <authorList>
            <person name="Wiegand S."/>
            <person name="Jogler M."/>
            <person name="Boedeker C."/>
            <person name="Pinto D."/>
            <person name="Vollmers J."/>
            <person name="Rivas-Marin E."/>
            <person name="Kohn T."/>
            <person name="Peeters S.H."/>
            <person name="Heuer A."/>
            <person name="Rast P."/>
            <person name="Oberbeckmann S."/>
            <person name="Bunk B."/>
            <person name="Jeske O."/>
            <person name="Meyerdierks A."/>
            <person name="Storesund J.E."/>
            <person name="Kallscheuer N."/>
            <person name="Luecker S."/>
            <person name="Lage O.M."/>
            <person name="Pohl T."/>
            <person name="Merkel B.J."/>
            <person name="Hornburger P."/>
            <person name="Mueller R.-W."/>
            <person name="Bruemmer F."/>
            <person name="Labrenz M."/>
            <person name="Spormann A.M."/>
            <person name="Op den Camp H."/>
            <person name="Overmann J."/>
            <person name="Amann R."/>
            <person name="Jetten M.S.M."/>
            <person name="Mascher T."/>
            <person name="Medema M.H."/>
            <person name="Devos D.P."/>
            <person name="Kaster A.-K."/>
            <person name="Ovreas L."/>
            <person name="Rohde M."/>
            <person name="Galperin M.Y."/>
            <person name="Jogler C."/>
        </authorList>
    </citation>
    <scope>NUCLEOTIDE SEQUENCE [LARGE SCALE GENOMIC DNA]</scope>
    <source>
        <strain evidence="4 5">Poly30</strain>
    </source>
</reference>
<organism evidence="4 5">
    <name type="scientific">Saltatorellus ferox</name>
    <dbReference type="NCBI Taxonomy" id="2528018"/>
    <lineage>
        <taxon>Bacteria</taxon>
        <taxon>Pseudomonadati</taxon>
        <taxon>Planctomycetota</taxon>
        <taxon>Planctomycetia</taxon>
        <taxon>Planctomycetia incertae sedis</taxon>
        <taxon>Saltatorellus</taxon>
    </lineage>
</organism>
<dbReference type="Gene3D" id="3.40.50.1820">
    <property type="entry name" value="alpha/beta hydrolase"/>
    <property type="match status" value="1"/>
</dbReference>
<evidence type="ECO:0000256" key="2">
    <source>
        <dbReference type="SAM" id="MobiDB-lite"/>
    </source>
</evidence>
<dbReference type="InterPro" id="IPR029058">
    <property type="entry name" value="AB_hydrolase_fold"/>
</dbReference>
<name>A0A518F0B3_9BACT</name>
<dbReference type="EMBL" id="CP036434">
    <property type="protein sequence ID" value="QDV09771.1"/>
    <property type="molecule type" value="Genomic_DNA"/>
</dbReference>
<keyword evidence="1 4" id="KW-0378">Hydrolase</keyword>
<keyword evidence="5" id="KW-1185">Reference proteome</keyword>
<dbReference type="PANTHER" id="PTHR48081">
    <property type="entry name" value="AB HYDROLASE SUPERFAMILY PROTEIN C4A8.06C"/>
    <property type="match status" value="1"/>
</dbReference>
<accession>A0A518F0B3</accession>
<sequence length="278" mass="30321">MEMRLWPGAAPSEPEDFEGPSDPAAKTAQVGSGGISRIQFVDEPTLTLYPARGETANGACVVVLPGGGYNILAWIHEGVEVAQWLNTLGVTAVVVKYRVPRRDPEHPHVWPMQDAQRAMRLTRAHAEEWGIDPGRVGLLGFSAGGHLAWATATNDPVKLTYPRVDAADDLSSRPDFLVPIYAAYLHDPDGPRVFPPEIRPGEDTPPTFMAVTLDDLDRGADAARMLIELKKFDVPAELHVFARGGHGYGLRDTGVPVNQWPKLCADWMRASGFLTATR</sequence>
<dbReference type="GO" id="GO:0046555">
    <property type="term" value="F:acetylxylan esterase activity"/>
    <property type="evidence" value="ECO:0007669"/>
    <property type="project" value="UniProtKB-EC"/>
</dbReference>
<feature type="domain" description="Alpha/beta hydrolase fold-3" evidence="3">
    <location>
        <begin position="81"/>
        <end position="248"/>
    </location>
</feature>
<dbReference type="Pfam" id="PF07859">
    <property type="entry name" value="Abhydrolase_3"/>
    <property type="match status" value="1"/>
</dbReference>
<dbReference type="SUPFAM" id="SSF53474">
    <property type="entry name" value="alpha/beta-Hydrolases"/>
    <property type="match status" value="1"/>
</dbReference>
<protein>
    <submittedName>
        <fullName evidence="4">Acetylxylan esterase</fullName>
        <ecNumber evidence="4">3.1.1.72</ecNumber>
    </submittedName>
</protein>
<evidence type="ECO:0000256" key="1">
    <source>
        <dbReference type="ARBA" id="ARBA00022801"/>
    </source>
</evidence>
<evidence type="ECO:0000313" key="4">
    <source>
        <dbReference type="EMBL" id="QDV09771.1"/>
    </source>
</evidence>
<evidence type="ECO:0000259" key="3">
    <source>
        <dbReference type="Pfam" id="PF07859"/>
    </source>
</evidence>
<gene>
    <name evidence="4" type="primary">axeA1_3</name>
    <name evidence="4" type="ORF">Poly30_53310</name>
</gene>
<dbReference type="AlphaFoldDB" id="A0A518F0B3"/>